<keyword evidence="3" id="KW-0809">Transit peptide</keyword>
<protein>
    <submittedName>
        <fullName evidence="4">Uncharacterized protein</fullName>
    </submittedName>
</protein>
<dbReference type="GO" id="GO:0006353">
    <property type="term" value="P:DNA-templated transcription termination"/>
    <property type="evidence" value="ECO:0007669"/>
    <property type="project" value="UniProtKB-KW"/>
</dbReference>
<evidence type="ECO:0000256" key="2">
    <source>
        <dbReference type="ARBA" id="ARBA00022472"/>
    </source>
</evidence>
<dbReference type="InterPro" id="IPR003690">
    <property type="entry name" value="MTERF"/>
</dbReference>
<dbReference type="Pfam" id="PF02536">
    <property type="entry name" value="mTERF"/>
    <property type="match status" value="1"/>
</dbReference>
<proteinExistence type="inferred from homology"/>
<keyword evidence="2" id="KW-0806">Transcription termination</keyword>
<sequence length="404" mass="45752">MLLPLLQIRRCLWIAGGRKSSPPHLSVLLHYSSSRTLERSSSSSSDLTVSYLVDTFGLTPAAATATTKKIKLTSVENSESLLALLESYGFTRTQISKIVTNMPRLLLSNAEKTVKPKLEFFLGLGFSKAKMCQLVSADVHILKSSLEKTISPNFDILRDAFGGEDEAAALFSRSFGLLRGNPSEVLQRNLKTMQHHGIPKSNIAKLLVWYPRTFVRCSSQFSETINLLMKFGFDPSKMAVVYGILAVTSLSTSSWKRRLFLYHSLGWSEEEFMAAFKKFPFCMLHADEMIKQKMAFFVEKLKWSPSYVAEQPVTLSYSFERTIWPRYTVFSLLSSKGMLERKFSASILFIAEKIFVKDYVDYYKDRVPEVLEVYRKSKGVTVDGLERWKSASTCREIAKKSTGT</sequence>
<dbReference type="InterPro" id="IPR038538">
    <property type="entry name" value="MTERF_sf"/>
</dbReference>
<evidence type="ECO:0000256" key="1">
    <source>
        <dbReference type="ARBA" id="ARBA00007692"/>
    </source>
</evidence>
<dbReference type="PANTHER" id="PTHR13068:SF236">
    <property type="entry name" value="OS02G0749800 PROTEIN"/>
    <property type="match status" value="1"/>
</dbReference>
<gene>
    <name evidence="4" type="ORF">AXF42_Ash008805</name>
</gene>
<dbReference type="GO" id="GO:0003676">
    <property type="term" value="F:nucleic acid binding"/>
    <property type="evidence" value="ECO:0007669"/>
    <property type="project" value="InterPro"/>
</dbReference>
<dbReference type="EMBL" id="KZ451951">
    <property type="protein sequence ID" value="PKA58518.1"/>
    <property type="molecule type" value="Genomic_DNA"/>
</dbReference>
<comment type="similarity">
    <text evidence="1">Belongs to the mTERF family.</text>
</comment>
<dbReference type="PANTHER" id="PTHR13068">
    <property type="entry name" value="CGI-12 PROTEIN-RELATED"/>
    <property type="match status" value="1"/>
</dbReference>
<dbReference type="OrthoDB" id="637682at2759"/>
<evidence type="ECO:0000313" key="5">
    <source>
        <dbReference type="Proteomes" id="UP000236161"/>
    </source>
</evidence>
<name>A0A2I0ASI7_9ASPA</name>
<dbReference type="FunFam" id="1.25.70.10:FF:000001">
    <property type="entry name" value="Mitochondrial transcription termination factor-like"/>
    <property type="match status" value="1"/>
</dbReference>
<reference evidence="4 5" key="1">
    <citation type="journal article" date="2017" name="Nature">
        <title>The Apostasia genome and the evolution of orchids.</title>
        <authorList>
            <person name="Zhang G.Q."/>
            <person name="Liu K.W."/>
            <person name="Li Z."/>
            <person name="Lohaus R."/>
            <person name="Hsiao Y.Y."/>
            <person name="Niu S.C."/>
            <person name="Wang J.Y."/>
            <person name="Lin Y.C."/>
            <person name="Xu Q."/>
            <person name="Chen L.J."/>
            <person name="Yoshida K."/>
            <person name="Fujiwara S."/>
            <person name="Wang Z.W."/>
            <person name="Zhang Y.Q."/>
            <person name="Mitsuda N."/>
            <person name="Wang M."/>
            <person name="Liu G.H."/>
            <person name="Pecoraro L."/>
            <person name="Huang H.X."/>
            <person name="Xiao X.J."/>
            <person name="Lin M."/>
            <person name="Wu X.Y."/>
            <person name="Wu W.L."/>
            <person name="Chen Y.Y."/>
            <person name="Chang S.B."/>
            <person name="Sakamoto S."/>
            <person name="Ohme-Takagi M."/>
            <person name="Yagi M."/>
            <person name="Zeng S.J."/>
            <person name="Shen C.Y."/>
            <person name="Yeh C.M."/>
            <person name="Luo Y.B."/>
            <person name="Tsai W.C."/>
            <person name="Van de Peer Y."/>
            <person name="Liu Z.J."/>
        </authorList>
    </citation>
    <scope>NUCLEOTIDE SEQUENCE [LARGE SCALE GENOMIC DNA]</scope>
    <source>
        <strain evidence="5">cv. Shenzhen</strain>
        <tissue evidence="4">Stem</tissue>
    </source>
</reference>
<keyword evidence="2" id="KW-0805">Transcription regulation</keyword>
<dbReference type="Gene3D" id="1.25.70.10">
    <property type="entry name" value="Transcription termination factor 3, mitochondrial"/>
    <property type="match status" value="1"/>
</dbReference>
<dbReference type="AlphaFoldDB" id="A0A2I0ASI7"/>
<evidence type="ECO:0000256" key="3">
    <source>
        <dbReference type="ARBA" id="ARBA00022946"/>
    </source>
</evidence>
<evidence type="ECO:0000313" key="4">
    <source>
        <dbReference type="EMBL" id="PKA58518.1"/>
    </source>
</evidence>
<accession>A0A2I0ASI7</accession>
<dbReference type="Proteomes" id="UP000236161">
    <property type="component" value="Unassembled WGS sequence"/>
</dbReference>
<dbReference type="SMART" id="SM00733">
    <property type="entry name" value="Mterf"/>
    <property type="match status" value="5"/>
</dbReference>
<keyword evidence="5" id="KW-1185">Reference proteome</keyword>
<organism evidence="4 5">
    <name type="scientific">Apostasia shenzhenica</name>
    <dbReference type="NCBI Taxonomy" id="1088818"/>
    <lineage>
        <taxon>Eukaryota</taxon>
        <taxon>Viridiplantae</taxon>
        <taxon>Streptophyta</taxon>
        <taxon>Embryophyta</taxon>
        <taxon>Tracheophyta</taxon>
        <taxon>Spermatophyta</taxon>
        <taxon>Magnoliopsida</taxon>
        <taxon>Liliopsida</taxon>
        <taxon>Asparagales</taxon>
        <taxon>Orchidaceae</taxon>
        <taxon>Apostasioideae</taxon>
        <taxon>Apostasia</taxon>
    </lineage>
</organism>
<keyword evidence="2" id="KW-0804">Transcription</keyword>